<feature type="domain" description="Spc7 kinetochore protein" evidence="3">
    <location>
        <begin position="969"/>
        <end position="1295"/>
    </location>
</feature>
<evidence type="ECO:0000313" key="4">
    <source>
        <dbReference type="EMBL" id="EEQ29657.1"/>
    </source>
</evidence>
<dbReference type="PANTHER" id="PTHR28260">
    <property type="entry name" value="SPINDLE POLE BODY COMPONENT SPC105"/>
    <property type="match status" value="1"/>
</dbReference>
<dbReference type="STRING" id="554155.C5FFX2"/>
<dbReference type="SMART" id="SM00787">
    <property type="entry name" value="Spc7"/>
    <property type="match status" value="1"/>
</dbReference>
<feature type="compositionally biased region" description="Basic and acidic residues" evidence="2">
    <location>
        <begin position="166"/>
        <end position="186"/>
    </location>
</feature>
<reference evidence="5" key="1">
    <citation type="journal article" date="2012" name="MBio">
        <title>Comparative genome analysis of Trichophyton rubrum and related dermatophytes reveals candidate genes involved in infection.</title>
        <authorList>
            <person name="Martinez D.A."/>
            <person name="Oliver B.G."/>
            <person name="Graeser Y."/>
            <person name="Goldberg J.M."/>
            <person name="Li W."/>
            <person name="Martinez-Rossi N.M."/>
            <person name="Monod M."/>
            <person name="Shelest E."/>
            <person name="Barton R.C."/>
            <person name="Birch E."/>
            <person name="Brakhage A.A."/>
            <person name="Chen Z."/>
            <person name="Gurr S.J."/>
            <person name="Heiman D."/>
            <person name="Heitman J."/>
            <person name="Kosti I."/>
            <person name="Rossi A."/>
            <person name="Saif S."/>
            <person name="Samalova M."/>
            <person name="Saunders C.W."/>
            <person name="Shea T."/>
            <person name="Summerbell R.C."/>
            <person name="Xu J."/>
            <person name="Young S."/>
            <person name="Zeng Q."/>
            <person name="Birren B.W."/>
            <person name="Cuomo C.A."/>
            <person name="White T.C."/>
        </authorList>
    </citation>
    <scope>NUCLEOTIDE SEQUENCE [LARGE SCALE GENOMIC DNA]</scope>
    <source>
        <strain evidence="5">ATCC MYA-4605 / CBS 113480</strain>
    </source>
</reference>
<dbReference type="EMBL" id="DS995702">
    <property type="protein sequence ID" value="EEQ29657.1"/>
    <property type="molecule type" value="Genomic_DNA"/>
</dbReference>
<feature type="compositionally biased region" description="Low complexity" evidence="2">
    <location>
        <begin position="228"/>
        <end position="244"/>
    </location>
</feature>
<evidence type="ECO:0000256" key="2">
    <source>
        <dbReference type="SAM" id="MobiDB-lite"/>
    </source>
</evidence>
<dbReference type="GO" id="GO:0034501">
    <property type="term" value="P:protein localization to kinetochore"/>
    <property type="evidence" value="ECO:0007669"/>
    <property type="project" value="TreeGrafter"/>
</dbReference>
<feature type="compositionally biased region" description="Low complexity" evidence="2">
    <location>
        <begin position="654"/>
        <end position="681"/>
    </location>
</feature>
<dbReference type="HOGENOM" id="CLU_002533_1_0_1"/>
<feature type="region of interest" description="Disordered" evidence="2">
    <location>
        <begin position="156"/>
        <end position="186"/>
    </location>
</feature>
<evidence type="ECO:0000256" key="1">
    <source>
        <dbReference type="SAM" id="Coils"/>
    </source>
</evidence>
<organism evidence="4 5">
    <name type="scientific">Arthroderma otae (strain ATCC MYA-4605 / CBS 113480)</name>
    <name type="common">Microsporum canis</name>
    <dbReference type="NCBI Taxonomy" id="554155"/>
    <lineage>
        <taxon>Eukaryota</taxon>
        <taxon>Fungi</taxon>
        <taxon>Dikarya</taxon>
        <taxon>Ascomycota</taxon>
        <taxon>Pezizomycotina</taxon>
        <taxon>Eurotiomycetes</taxon>
        <taxon>Eurotiomycetidae</taxon>
        <taxon>Onygenales</taxon>
        <taxon>Arthrodermataceae</taxon>
        <taxon>Microsporum</taxon>
    </lineage>
</organism>
<feature type="region of interest" description="Disordered" evidence="2">
    <location>
        <begin position="609"/>
        <end position="738"/>
    </location>
</feature>
<dbReference type="OMA" id="WRMKLQE"/>
<dbReference type="GO" id="GO:0007094">
    <property type="term" value="P:mitotic spindle assembly checkpoint signaling"/>
    <property type="evidence" value="ECO:0007669"/>
    <property type="project" value="TreeGrafter"/>
</dbReference>
<feature type="compositionally biased region" description="Low complexity" evidence="2">
    <location>
        <begin position="281"/>
        <end position="293"/>
    </location>
</feature>
<feature type="compositionally biased region" description="Polar residues" evidence="2">
    <location>
        <begin position="1324"/>
        <end position="1336"/>
    </location>
</feature>
<dbReference type="InterPro" id="IPR040850">
    <property type="entry name" value="Knl1_RWD_C"/>
</dbReference>
<dbReference type="Pfam" id="PF08317">
    <property type="entry name" value="Spc7"/>
    <property type="match status" value="1"/>
</dbReference>
<dbReference type="GO" id="GO:1990758">
    <property type="term" value="P:mitotic sister chromatid biorientation"/>
    <property type="evidence" value="ECO:0007669"/>
    <property type="project" value="TreeGrafter"/>
</dbReference>
<dbReference type="eggNOG" id="ENOG502S20P">
    <property type="taxonomic scope" value="Eukaryota"/>
</dbReference>
<feature type="coiled-coil region" evidence="1">
    <location>
        <begin position="1160"/>
        <end position="1237"/>
    </location>
</feature>
<dbReference type="InterPro" id="IPR013253">
    <property type="entry name" value="Spc7_domain"/>
</dbReference>
<protein>
    <recommendedName>
        <fullName evidence="3">Spc7 kinetochore protein domain-containing protein</fullName>
    </recommendedName>
</protein>
<feature type="region of interest" description="Disordered" evidence="2">
    <location>
        <begin position="112"/>
        <end position="134"/>
    </location>
</feature>
<dbReference type="GO" id="GO:0000776">
    <property type="term" value="C:kinetochore"/>
    <property type="evidence" value="ECO:0007669"/>
    <property type="project" value="TreeGrafter"/>
</dbReference>
<proteinExistence type="predicted"/>
<dbReference type="VEuPathDB" id="FungiDB:MCYG_02476"/>
<keyword evidence="1" id="KW-0175">Coiled coil</keyword>
<dbReference type="InterPro" id="IPR033338">
    <property type="entry name" value="Spc105/Spc7"/>
</dbReference>
<dbReference type="Pfam" id="PF15402">
    <property type="entry name" value="MELT_2"/>
    <property type="match status" value="6"/>
</dbReference>
<sequence>MSSYTRDPSNVARVRARRSLAQMPHRGGGIDIDKENVTTDLSAVQKTSNIPSRTFGKDKRSRSKSLGPGGLDLLKNGGNSRRKSTAAVQLKSILKPTIPVSPISHIPTFAETRRKTPNRDGFGNGQKASRNDDLLIDFSTPTTAPVVGTDNLVNPFDNFNPIPPSKAKDLAAQREREEKERIEREREKKAILEQRAARRKSMANRRVSFAPEATLHTWNVVELMEDSTASSAANTTRRASSLTAGDVDQGSDASEPPSSPEKYDPEDSNQPAALDDLADEAFSSSPFSGGSAAENDAGFPAGNIEVESDSLSSGPEDESTNMIIENAIEQFSPDSDGSTPSSSSLERSLKRAAEVAGTRGIDFDENGDLSMEFTNHEIVGAFQPWVKKGSSAKFDAENLTSRFDQENIGFAKIAASSSRRASTTNEDDGDMSMDITKPVGGIIRRKSITTNIDSHDSHPYLPFQKNQESLRRTSAATNLGDQTMEFTNVIGGIKSSSPKKFDTESNIDTDEEMTMEFTNVLGGVLNKHNLDNQNDYTHQEGPNYGNEYEGDVTYPDLGEDDMEMTGAVGGILPPIEERTEPSDDGTMGMDMTNAVGKILAPFRVDSLKGKNRTDDEYDADPPSSPFQENVAESPARTPLPPHAALVTSDGGSPLRSIPRLSIASRASSSPRQSLSRRSSPAKSPCTPSKQKPTRITGPSTPATPEGSPIKPKSRSASPQKRRISPISQHPTKPMPSSLFQKNLLTGQSTPTFVLKALNSSIHGISKEGLGSPRVAEILDKRRSIGEDAQEFILKPTPNRGVKFHDMPKPEQEVGRAIEDDVLHRASQESEKDATLNLRELISSLTPKKNKLKGRKSLHVGAARGLLGKRPPELDMDDADEDLTPKRLRGREASPVKNIKLPAPPSKAETVGRSSRFSFHYDRSMSPLINNVSPAKISPVKQKYSPEEPIEYTSIDRKPIEKEDKIEAEILSESTNPPVEAIKLSDFLGMTNIHFMELTTTKRRHTIAPGSPDKRGIETLDGRKVFSLEDRVAAGFCTLPMLELYQHSCRELKSYISEGRRIIRSIEAETYAENPPLFQEYIMATPDIRLLMDNQFRNVKAHARLLSKEMWYEWRMKLLEGLKQGLDRHVDEMKQDDILLSKKEKILARVVPGLVEKHAKLEIDSQNLQKVVEEIENCDQEELRDVRKKLLDVKTELSGQKNKYEHARNRLNEKGSVLEKDQARKDELLQQIRDAENIKEECRGWDMKEVRILQASVHGLEKQTGWAVISAKPGKGAVKGATLSMRYSGELRLDFDPEHLRPHLQKSVKEGRRTSLNGDAPPVTLTYSPGGTGSQSVAVKPSPEISLILNAIRARISHSTRTPISFKSFLSSIARSWETAKSLREEIRMLGYCGVITTKPAGPDPSKPTLLNIRCTLLGWVKDKDRTARIDLYHNKGERTRARIDIDFTVKPNNQSKQADCSNADIDIDVDVTACRVYGFGGLNSSQTPDSQLSDMLAKLMDKSPKSFGSGLWRATVKTVGEKVFL</sequence>
<gene>
    <name evidence="4" type="ORF">MCYG_02476</name>
</gene>
<feature type="compositionally biased region" description="Low complexity" evidence="2">
    <location>
        <begin position="332"/>
        <end position="346"/>
    </location>
</feature>
<feature type="region of interest" description="Disordered" evidence="2">
    <location>
        <begin position="228"/>
        <end position="351"/>
    </location>
</feature>
<dbReference type="GeneID" id="9222512"/>
<dbReference type="PANTHER" id="PTHR28260:SF1">
    <property type="entry name" value="SPINDLE POLE BODY COMPONENT SPC105"/>
    <property type="match status" value="1"/>
</dbReference>
<feature type="region of interest" description="Disordered" evidence="2">
    <location>
        <begin position="1"/>
        <end position="83"/>
    </location>
</feature>
<feature type="region of interest" description="Disordered" evidence="2">
    <location>
        <begin position="1306"/>
        <end position="1336"/>
    </location>
</feature>
<dbReference type="RefSeq" id="XP_002849542.1">
    <property type="nucleotide sequence ID" value="XM_002849496.1"/>
</dbReference>
<feature type="region of interest" description="Disordered" evidence="2">
    <location>
        <begin position="417"/>
        <end position="436"/>
    </location>
</feature>
<dbReference type="OrthoDB" id="5592879at2759"/>
<evidence type="ECO:0000259" key="3">
    <source>
        <dbReference type="SMART" id="SM00787"/>
    </source>
</evidence>
<keyword evidence="5" id="KW-1185">Reference proteome</keyword>
<dbReference type="Proteomes" id="UP000002035">
    <property type="component" value="Unassembled WGS sequence"/>
</dbReference>
<dbReference type="SMART" id="SM01315">
    <property type="entry name" value="Spc7_N"/>
    <property type="match status" value="1"/>
</dbReference>
<name>C5FFX2_ARTOC</name>
<feature type="compositionally biased region" description="Polar residues" evidence="2">
    <location>
        <begin position="38"/>
        <end position="52"/>
    </location>
</feature>
<evidence type="ECO:0000313" key="5">
    <source>
        <dbReference type="Proteomes" id="UP000002035"/>
    </source>
</evidence>
<dbReference type="Pfam" id="PF18210">
    <property type="entry name" value="Knl1_RWD_C"/>
    <property type="match status" value="1"/>
</dbReference>
<accession>C5FFX2</accession>